<reference evidence="6" key="1">
    <citation type="submission" date="2024-06" db="EMBL/GenBank/DDBJ databases">
        <authorList>
            <person name="Li T."/>
            <person name="Gao R."/>
        </authorList>
    </citation>
    <scope>NUCLEOTIDE SEQUENCE</scope>
    <source>
        <strain evidence="6">ZPR3</strain>
        <plasmid evidence="6">unnamed2</plasmid>
    </source>
</reference>
<proteinExistence type="inferred from homology"/>
<dbReference type="SUPFAM" id="SSF46785">
    <property type="entry name" value="Winged helix' DNA-binding domain"/>
    <property type="match status" value="1"/>
</dbReference>
<dbReference type="PROSITE" id="PS50931">
    <property type="entry name" value="HTH_LYSR"/>
    <property type="match status" value="1"/>
</dbReference>
<sequence>MKRYRLNLPPLDTLLFFEAAYRAGGFRRSAAEMNVSQAAVSKRIRQLEEWMGEPLFVRDGNRLRPTPLGEKLYQTSSMTLEFLHQGLSTLRIQARRPLSIGANTPVGMFWLTPHLRDFGLSSNACPTRVITSDDPQDLFDHDNDLTVTYGDGALPGRISTRLFGEELTPMASPEIADRFDGVSSIHEIPQDRRPALLNFERASPDWVDWRVWFQRVSFPDFDAWPNKTLSTYSQTIGDAIKGKGIALGSIRLLRAEVASGSLRRIGSEVLTSGRGYYISHGERSGLSEGAKSLMEFLIIAARREAG</sequence>
<dbReference type="InterPro" id="IPR036390">
    <property type="entry name" value="WH_DNA-bd_sf"/>
</dbReference>
<keyword evidence="2" id="KW-0805">Transcription regulation</keyword>
<accession>A0AAU7S5C8</accession>
<dbReference type="Pfam" id="PF00126">
    <property type="entry name" value="HTH_1"/>
    <property type="match status" value="1"/>
</dbReference>
<dbReference type="GO" id="GO:0003700">
    <property type="term" value="F:DNA-binding transcription factor activity"/>
    <property type="evidence" value="ECO:0007669"/>
    <property type="project" value="InterPro"/>
</dbReference>
<comment type="similarity">
    <text evidence="1">Belongs to the LysR transcriptional regulatory family.</text>
</comment>
<name>A0AAU7S5C8_9HYPH</name>
<keyword evidence="4" id="KW-0804">Transcription</keyword>
<dbReference type="InterPro" id="IPR036388">
    <property type="entry name" value="WH-like_DNA-bd_sf"/>
</dbReference>
<dbReference type="SUPFAM" id="SSF53850">
    <property type="entry name" value="Periplasmic binding protein-like II"/>
    <property type="match status" value="1"/>
</dbReference>
<dbReference type="PANTHER" id="PTHR30537:SF5">
    <property type="entry name" value="HTH-TYPE TRANSCRIPTIONAL ACTIVATOR TTDR-RELATED"/>
    <property type="match status" value="1"/>
</dbReference>
<geneLocation type="plasmid" evidence="6">
    <name>unnamed2</name>
</geneLocation>
<keyword evidence="6" id="KW-0614">Plasmid</keyword>
<dbReference type="Gene3D" id="3.40.190.10">
    <property type="entry name" value="Periplasmic binding protein-like II"/>
    <property type="match status" value="2"/>
</dbReference>
<dbReference type="GO" id="GO:0003677">
    <property type="term" value="F:DNA binding"/>
    <property type="evidence" value="ECO:0007669"/>
    <property type="project" value="UniProtKB-KW"/>
</dbReference>
<dbReference type="RefSeq" id="WP_349962747.1">
    <property type="nucleotide sequence ID" value="NZ_CP157962.1"/>
</dbReference>
<evidence type="ECO:0000313" key="6">
    <source>
        <dbReference type="EMBL" id="XBT97587.1"/>
    </source>
</evidence>
<evidence type="ECO:0000256" key="1">
    <source>
        <dbReference type="ARBA" id="ARBA00009437"/>
    </source>
</evidence>
<dbReference type="EMBL" id="CP157962">
    <property type="protein sequence ID" value="XBT97587.1"/>
    <property type="molecule type" value="Genomic_DNA"/>
</dbReference>
<dbReference type="Pfam" id="PF03466">
    <property type="entry name" value="LysR_substrate"/>
    <property type="match status" value="1"/>
</dbReference>
<dbReference type="PANTHER" id="PTHR30537">
    <property type="entry name" value="HTH-TYPE TRANSCRIPTIONAL REGULATOR"/>
    <property type="match status" value="1"/>
</dbReference>
<dbReference type="InterPro" id="IPR058163">
    <property type="entry name" value="LysR-type_TF_proteobact-type"/>
</dbReference>
<keyword evidence="3" id="KW-0238">DNA-binding</keyword>
<protein>
    <submittedName>
        <fullName evidence="6">LysR family transcriptional regulator</fullName>
    </submittedName>
</protein>
<evidence type="ECO:0000259" key="5">
    <source>
        <dbReference type="PROSITE" id="PS50931"/>
    </source>
</evidence>
<feature type="domain" description="HTH lysR-type" evidence="5">
    <location>
        <begin position="9"/>
        <end position="66"/>
    </location>
</feature>
<gene>
    <name evidence="6" type="ORF">ABM479_30465</name>
</gene>
<dbReference type="AlphaFoldDB" id="A0AAU7S5C8"/>
<evidence type="ECO:0000256" key="2">
    <source>
        <dbReference type="ARBA" id="ARBA00023015"/>
    </source>
</evidence>
<evidence type="ECO:0000256" key="4">
    <source>
        <dbReference type="ARBA" id="ARBA00023163"/>
    </source>
</evidence>
<dbReference type="PRINTS" id="PR00039">
    <property type="entry name" value="HTHLYSR"/>
</dbReference>
<dbReference type="Gene3D" id="1.10.10.10">
    <property type="entry name" value="Winged helix-like DNA-binding domain superfamily/Winged helix DNA-binding domain"/>
    <property type="match status" value="1"/>
</dbReference>
<dbReference type="InterPro" id="IPR000847">
    <property type="entry name" value="LysR_HTH_N"/>
</dbReference>
<organism evidence="6">
    <name type="scientific">Rhizobium sp. ZPR3</name>
    <dbReference type="NCBI Taxonomy" id="3158967"/>
    <lineage>
        <taxon>Bacteria</taxon>
        <taxon>Pseudomonadati</taxon>
        <taxon>Pseudomonadota</taxon>
        <taxon>Alphaproteobacteria</taxon>
        <taxon>Hyphomicrobiales</taxon>
        <taxon>Rhizobiaceae</taxon>
        <taxon>Rhizobium/Agrobacterium group</taxon>
        <taxon>Rhizobium</taxon>
    </lineage>
</organism>
<dbReference type="InterPro" id="IPR005119">
    <property type="entry name" value="LysR_subst-bd"/>
</dbReference>
<evidence type="ECO:0000256" key="3">
    <source>
        <dbReference type="ARBA" id="ARBA00023125"/>
    </source>
</evidence>